<evidence type="ECO:0000256" key="1">
    <source>
        <dbReference type="ARBA" id="ARBA00009437"/>
    </source>
</evidence>
<dbReference type="InterPro" id="IPR005119">
    <property type="entry name" value="LysR_subst-bd"/>
</dbReference>
<name>A0A078KXM7_9GAMM</name>
<feature type="domain" description="HTH lysR-type" evidence="5">
    <location>
        <begin position="3"/>
        <end position="60"/>
    </location>
</feature>
<dbReference type="SUPFAM" id="SSF53850">
    <property type="entry name" value="Periplasmic binding protein-like II"/>
    <property type="match status" value="1"/>
</dbReference>
<proteinExistence type="inferred from homology"/>
<dbReference type="InterPro" id="IPR036388">
    <property type="entry name" value="WH-like_DNA-bd_sf"/>
</dbReference>
<keyword evidence="2" id="KW-0805">Transcription regulation</keyword>
<dbReference type="Gene3D" id="3.40.190.10">
    <property type="entry name" value="Periplasmic binding protein-like II"/>
    <property type="match status" value="2"/>
</dbReference>
<dbReference type="Pfam" id="PF00126">
    <property type="entry name" value="HTH_1"/>
    <property type="match status" value="1"/>
</dbReference>
<dbReference type="PRINTS" id="PR00039">
    <property type="entry name" value="HTHLYSR"/>
</dbReference>
<dbReference type="SUPFAM" id="SSF46785">
    <property type="entry name" value="Winged helix' DNA-binding domain"/>
    <property type="match status" value="1"/>
</dbReference>
<evidence type="ECO:0000256" key="4">
    <source>
        <dbReference type="ARBA" id="ARBA00023163"/>
    </source>
</evidence>
<dbReference type="FunFam" id="1.10.10.10:FF:000001">
    <property type="entry name" value="LysR family transcriptional regulator"/>
    <property type="match status" value="1"/>
</dbReference>
<comment type="similarity">
    <text evidence="1">Belongs to the LysR transcriptional regulatory family.</text>
</comment>
<dbReference type="OrthoDB" id="646694at2"/>
<dbReference type="InterPro" id="IPR000847">
    <property type="entry name" value="LysR_HTH_N"/>
</dbReference>
<keyword evidence="7" id="KW-1185">Reference proteome</keyword>
<dbReference type="PROSITE" id="PS50931">
    <property type="entry name" value="HTH_LYSR"/>
    <property type="match status" value="1"/>
</dbReference>
<dbReference type="PANTHER" id="PTHR30126:SF40">
    <property type="entry name" value="HTH-TYPE TRANSCRIPTIONAL REGULATOR GLTR"/>
    <property type="match status" value="1"/>
</dbReference>
<dbReference type="EMBL" id="CCSB01000002">
    <property type="protein sequence ID" value="CDZ77782.1"/>
    <property type="molecule type" value="Genomic_DNA"/>
</dbReference>
<dbReference type="Proteomes" id="UP000044071">
    <property type="component" value="Unassembled WGS sequence"/>
</dbReference>
<keyword evidence="3" id="KW-0238">DNA-binding</keyword>
<dbReference type="AlphaFoldDB" id="A0A078KXM7"/>
<dbReference type="STRING" id="1034943.BN59_02072"/>
<evidence type="ECO:0000256" key="3">
    <source>
        <dbReference type="ARBA" id="ARBA00023125"/>
    </source>
</evidence>
<organism evidence="6 7">
    <name type="scientific">Legionella massiliensis</name>
    <dbReference type="NCBI Taxonomy" id="1034943"/>
    <lineage>
        <taxon>Bacteria</taxon>
        <taxon>Pseudomonadati</taxon>
        <taxon>Pseudomonadota</taxon>
        <taxon>Gammaproteobacteria</taxon>
        <taxon>Legionellales</taxon>
        <taxon>Legionellaceae</taxon>
        <taxon>Legionella</taxon>
    </lineage>
</organism>
<evidence type="ECO:0000313" key="7">
    <source>
        <dbReference type="Proteomes" id="UP000044071"/>
    </source>
</evidence>
<protein>
    <submittedName>
        <fullName evidence="6">Cyn operon transcriptional activator</fullName>
    </submittedName>
</protein>
<dbReference type="eggNOG" id="COG0583">
    <property type="taxonomic scope" value="Bacteria"/>
</dbReference>
<evidence type="ECO:0000259" key="5">
    <source>
        <dbReference type="PROSITE" id="PS50931"/>
    </source>
</evidence>
<reference evidence="6 7" key="1">
    <citation type="submission" date="2014-06" db="EMBL/GenBank/DDBJ databases">
        <authorList>
            <person name="Urmite Genomes Urmite Genomes"/>
        </authorList>
    </citation>
    <scope>NUCLEOTIDE SEQUENCE [LARGE SCALE GENOMIC DNA]</scope>
</reference>
<dbReference type="Gene3D" id="1.10.10.10">
    <property type="entry name" value="Winged helix-like DNA-binding domain superfamily/Winged helix DNA-binding domain"/>
    <property type="match status" value="1"/>
</dbReference>
<dbReference type="RefSeq" id="WP_043874260.1">
    <property type="nucleotide sequence ID" value="NZ_CCVW01000002.1"/>
</dbReference>
<dbReference type="PANTHER" id="PTHR30126">
    <property type="entry name" value="HTH-TYPE TRANSCRIPTIONAL REGULATOR"/>
    <property type="match status" value="1"/>
</dbReference>
<gene>
    <name evidence="6" type="primary">cynR_1</name>
    <name evidence="6" type="ORF">BN59_02072</name>
</gene>
<dbReference type="CDD" id="cd05466">
    <property type="entry name" value="PBP2_LTTR_substrate"/>
    <property type="match status" value="1"/>
</dbReference>
<evidence type="ECO:0000256" key="2">
    <source>
        <dbReference type="ARBA" id="ARBA00023015"/>
    </source>
</evidence>
<keyword evidence="4" id="KW-0804">Transcription</keyword>
<dbReference type="InterPro" id="IPR036390">
    <property type="entry name" value="WH_DNA-bd_sf"/>
</dbReference>
<dbReference type="GO" id="GO:0000976">
    <property type="term" value="F:transcription cis-regulatory region binding"/>
    <property type="evidence" value="ECO:0007669"/>
    <property type="project" value="TreeGrafter"/>
</dbReference>
<accession>A0A078KXM7</accession>
<sequence length="287" mass="32209">MLPSAAELEYFLEVSNTLNLSRASERLGVSQPSLSLAIKRLEQSLGAQIFVRHKHGVTLTQAGQQLLLQARLLLQHWENTKSKALASHQKVQGYITVGCHPTIAIYLVSKFLADLLENYPKLEIHLKHDISRKITEQVINLSIHIGIVVNPFKHPDLVIRKICEDEVTFWVAEGARKIQDIHSKDAVILCEPDLTQTQNLLQKIKKTGTAPKRIMTMNSLEVVANLTANGCGIGILPTRVAKSMYPDKLRRIPNAPVYSDEVCLIYRNENRNIQAIQTISNVIKALF</sequence>
<dbReference type="Pfam" id="PF03466">
    <property type="entry name" value="LysR_substrate"/>
    <property type="match status" value="1"/>
</dbReference>
<dbReference type="GO" id="GO:0003700">
    <property type="term" value="F:DNA-binding transcription factor activity"/>
    <property type="evidence" value="ECO:0007669"/>
    <property type="project" value="InterPro"/>
</dbReference>
<evidence type="ECO:0000313" key="6">
    <source>
        <dbReference type="EMBL" id="CDZ77782.1"/>
    </source>
</evidence>